<evidence type="ECO:0000256" key="1">
    <source>
        <dbReference type="ARBA" id="ARBA00004479"/>
    </source>
</evidence>
<dbReference type="OrthoDB" id="5317514at2759"/>
<comment type="subcellular location">
    <subcellularLocation>
        <location evidence="1 9">Membrane</location>
        <topology evidence="1 9">Single-pass type I membrane protein</topology>
    </subcellularLocation>
</comment>
<comment type="caution">
    <text evidence="11">The sequence shown here is derived from an EMBL/GenBank/DDBJ whole genome shotgun (WGS) entry which is preliminary data.</text>
</comment>
<comment type="similarity">
    <text evidence="2 9">Belongs to the integrin alpha chain family.</text>
</comment>
<dbReference type="Gene3D" id="2.60.40.1530">
    <property type="entry name" value="ntegrin, alpha v. Chain A, domain 4"/>
    <property type="match status" value="1"/>
</dbReference>
<evidence type="ECO:0000313" key="11">
    <source>
        <dbReference type="EMBL" id="PAA53556.1"/>
    </source>
</evidence>
<keyword evidence="9" id="KW-0732">Signal</keyword>
<keyword evidence="3 9" id="KW-0130">Cell adhesion</keyword>
<keyword evidence="9" id="KW-1133">Transmembrane helix</keyword>
<dbReference type="InterPro" id="IPR048286">
    <property type="entry name" value="Integrin_alpha_Ig-like_3"/>
</dbReference>
<name>A0A267DWJ0_9PLAT</name>
<dbReference type="Gene3D" id="1.20.5.930">
    <property type="entry name" value="Bicelle-embedded integrin alpha(iib) transmembrane segment"/>
    <property type="match status" value="1"/>
</dbReference>
<dbReference type="PRINTS" id="PR01185">
    <property type="entry name" value="INTEGRINA"/>
</dbReference>
<organism evidence="11 12">
    <name type="scientific">Macrostomum lignano</name>
    <dbReference type="NCBI Taxonomy" id="282301"/>
    <lineage>
        <taxon>Eukaryota</taxon>
        <taxon>Metazoa</taxon>
        <taxon>Spiralia</taxon>
        <taxon>Lophotrochozoa</taxon>
        <taxon>Platyhelminthes</taxon>
        <taxon>Rhabditophora</taxon>
        <taxon>Macrostomorpha</taxon>
        <taxon>Macrostomida</taxon>
        <taxon>Macrostomidae</taxon>
        <taxon>Macrostomum</taxon>
    </lineage>
</organism>
<dbReference type="PROSITE" id="PS51470">
    <property type="entry name" value="FG_GAP"/>
    <property type="match status" value="1"/>
</dbReference>
<reference evidence="11 12" key="1">
    <citation type="submission" date="2017-06" db="EMBL/GenBank/DDBJ databases">
        <title>A platform for efficient transgenesis in Macrostomum lignano, a flatworm model organism for stem cell research.</title>
        <authorList>
            <person name="Berezikov E."/>
        </authorList>
    </citation>
    <scope>NUCLEOTIDE SEQUENCE [LARGE SCALE GENOMIC DNA]</scope>
    <source>
        <strain evidence="11">DV1</strain>
        <tissue evidence="11">Whole organism</tissue>
    </source>
</reference>
<gene>
    <name evidence="11" type="ORF">BOX15_Mlig025851g1</name>
</gene>
<dbReference type="SMART" id="SM00191">
    <property type="entry name" value="Int_alpha"/>
    <property type="match status" value="4"/>
</dbReference>
<dbReference type="GO" id="GO:0007160">
    <property type="term" value="P:cell-matrix adhesion"/>
    <property type="evidence" value="ECO:0007669"/>
    <property type="project" value="TreeGrafter"/>
</dbReference>
<dbReference type="PANTHER" id="PTHR23220:SF122">
    <property type="entry name" value="INTEGRIN ALPHA-PS1"/>
    <property type="match status" value="1"/>
</dbReference>
<dbReference type="GO" id="GO:0098609">
    <property type="term" value="P:cell-cell adhesion"/>
    <property type="evidence" value="ECO:0007669"/>
    <property type="project" value="TreeGrafter"/>
</dbReference>
<evidence type="ECO:0000256" key="5">
    <source>
        <dbReference type="ARBA" id="ARBA00023136"/>
    </source>
</evidence>
<dbReference type="GO" id="GO:0008305">
    <property type="term" value="C:integrin complex"/>
    <property type="evidence" value="ECO:0007669"/>
    <property type="project" value="InterPro"/>
</dbReference>
<dbReference type="InterPro" id="IPR028994">
    <property type="entry name" value="Integrin_alpha_N"/>
</dbReference>
<dbReference type="InterPro" id="IPR032695">
    <property type="entry name" value="Integrin_dom_sf"/>
</dbReference>
<dbReference type="EMBL" id="NIVC01003065">
    <property type="protein sequence ID" value="PAA53556.1"/>
    <property type="molecule type" value="Genomic_DNA"/>
</dbReference>
<evidence type="ECO:0000256" key="9">
    <source>
        <dbReference type="RuleBase" id="RU003762"/>
    </source>
</evidence>
<dbReference type="GO" id="GO:0009897">
    <property type="term" value="C:external side of plasma membrane"/>
    <property type="evidence" value="ECO:0007669"/>
    <property type="project" value="TreeGrafter"/>
</dbReference>
<evidence type="ECO:0000259" key="10">
    <source>
        <dbReference type="Pfam" id="PF20806"/>
    </source>
</evidence>
<dbReference type="SUPFAM" id="SSF69318">
    <property type="entry name" value="Integrin alpha N-terminal domain"/>
    <property type="match status" value="1"/>
</dbReference>
<dbReference type="STRING" id="282301.A0A267DWJ0"/>
<feature type="domain" description="Integrin alpha third immunoglobulin-like" evidence="10">
    <location>
        <begin position="854"/>
        <end position="1097"/>
    </location>
</feature>
<feature type="signal peptide" evidence="9">
    <location>
        <begin position="1"/>
        <end position="19"/>
    </location>
</feature>
<keyword evidence="5 9" id="KW-0472">Membrane</keyword>
<dbReference type="InterPro" id="IPR013519">
    <property type="entry name" value="Int_alpha_beta-p"/>
</dbReference>
<keyword evidence="6 9" id="KW-0675">Receptor</keyword>
<dbReference type="AlphaFoldDB" id="A0A267DWJ0"/>
<dbReference type="SUPFAM" id="SSF69179">
    <property type="entry name" value="Integrin domains"/>
    <property type="match status" value="1"/>
</dbReference>
<dbReference type="PANTHER" id="PTHR23220">
    <property type="entry name" value="INTEGRIN ALPHA"/>
    <property type="match status" value="1"/>
</dbReference>
<dbReference type="Proteomes" id="UP000215902">
    <property type="component" value="Unassembled WGS sequence"/>
</dbReference>
<proteinExistence type="inferred from homology"/>
<evidence type="ECO:0000256" key="6">
    <source>
        <dbReference type="ARBA" id="ARBA00023170"/>
    </source>
</evidence>
<feature type="transmembrane region" description="Helical" evidence="9">
    <location>
        <begin position="1116"/>
        <end position="1139"/>
    </location>
</feature>
<keyword evidence="12" id="KW-1185">Reference proteome</keyword>
<dbReference type="Gene3D" id="2.130.10.130">
    <property type="entry name" value="Integrin alpha, N-terminal"/>
    <property type="match status" value="1"/>
</dbReference>
<dbReference type="GO" id="GO:0005178">
    <property type="term" value="F:integrin binding"/>
    <property type="evidence" value="ECO:0007669"/>
    <property type="project" value="TreeGrafter"/>
</dbReference>
<evidence type="ECO:0000313" key="12">
    <source>
        <dbReference type="Proteomes" id="UP000215902"/>
    </source>
</evidence>
<keyword evidence="4 9" id="KW-0401">Integrin</keyword>
<evidence type="ECO:0000256" key="8">
    <source>
        <dbReference type="PROSITE-ProRule" id="PRU00803"/>
    </source>
</evidence>
<protein>
    <recommendedName>
        <fullName evidence="10">Integrin alpha third immunoglobulin-like domain-containing protein</fullName>
    </recommendedName>
</protein>
<feature type="chain" id="PRO_5011829804" description="Integrin alpha third immunoglobulin-like domain-containing protein" evidence="9">
    <location>
        <begin position="20"/>
        <end position="1176"/>
    </location>
</feature>
<keyword evidence="9" id="KW-0812">Transmembrane</keyword>
<evidence type="ECO:0000256" key="2">
    <source>
        <dbReference type="ARBA" id="ARBA00008054"/>
    </source>
</evidence>
<dbReference type="Pfam" id="PF20806">
    <property type="entry name" value="Integrin_A_Ig_3"/>
    <property type="match status" value="1"/>
</dbReference>
<dbReference type="GO" id="GO:0007229">
    <property type="term" value="P:integrin-mediated signaling pathway"/>
    <property type="evidence" value="ECO:0007669"/>
    <property type="project" value="UniProtKB-KW"/>
</dbReference>
<evidence type="ECO:0000256" key="4">
    <source>
        <dbReference type="ARBA" id="ARBA00023037"/>
    </source>
</evidence>
<accession>A0A267DWJ0</accession>
<dbReference type="GO" id="GO:0033627">
    <property type="term" value="P:cell adhesion mediated by integrin"/>
    <property type="evidence" value="ECO:0007669"/>
    <property type="project" value="TreeGrafter"/>
</dbReference>
<dbReference type="InterPro" id="IPR000413">
    <property type="entry name" value="Integrin_alpha"/>
</dbReference>
<sequence length="1176" mass="131873">MKSQLLLLLALLLVTRTHCRNGDSTIRFLVADSAFVLRGDNSSAGGRSLLGYRVAVLKQSNDHYLLVSDPRAAAAGTSVTSGVVYRVKLTGDEFNTTKELRSVSAEILFDFASQDRDLHANRSVVQFGASISTLRNGQFAVCAPGYNFANSFNHSVTPGLCAYWRSVNSRPRWIQKVFKYEPNHVHDKMFGNCMGGFDAMLYDPVAPKLAISGPFCMKGGLASVSLTTNETTYEEFKMGDENDYSGFSLTCEPEKQNPDLYATVPHSASITFTLMWRTRPSKVDLQRIVMRSENPYYSHLRKAFNYMGYSSATIKSVNPVTRINTTAIILGAPFESNNLTVNFGCVYIVPVEADWTDSQRDSLALKSAPVRYCGSDPGGRLGISVVNIGDINHDGSEDFAVGCPGCGPNATGAVYLFLGQGSYRAEQTLEPFEILEATTDLFPGVSGLGWSLAVADDLDKNGENEIVATAINSGHVLLLPARILMKMSIEIKSHGTFIKDVKFSDLENRESMEVDMVISFRTGPGGDARKYKFDFEVKLQEFVEAQSLKRFDIEPVSPSTSRLDYWQQVARNVDPKQINLLEFPLKFRISFRSNSTRHLPANILMRDLAVLVRWRMNNRKVQGGPNHFFPAILYENKVFPNYDNQLTARIFGFLPGVCEGSFCESKGNLKLELLNSSQLTLSSFQPITVALLVRKTTPSIYYGGSAIQFVLSDGISVIGNAEIHQRGVRSKVAYWSEHNELLITEPYPFQNDLLTESNEGYLNVYLQLRFDGMRSNYRARFNLINILANEGYESYVTEEIDETDNVQSIDITFNTSLLLKLLPQNEDTTVVDQRKSTDEAYLKSLRQRVSGSVIGPPLQHTYELFAASKPMLPVRDLSLTVRVPFATADNKLLLYFPRKSIGSSVHTATSQIQPGLPFLSNDMEGFADNSDYECQPVERDLSELLFKPDLVLLEMKHRTNASATMARRRREAQQTSAGAETSLAAFNSSSFATSDSKVLPKNKEVETIPLFDCEKPQQAPFAFKCITFNCRVRTMISRNGSADITADKVYLHVHAKIWSPTFFDARLKTFSIRSHVALHWTRSLAFLSVDKTDNSSIMETFHFINAEFPIDEEIPWGYIVLAIFLGIWLLLLCIMLLWYCNFFKRNRLDYNSLPQKEPESQADQDPFYYIENTDAT</sequence>
<keyword evidence="7" id="KW-0325">Glycoprotein</keyword>
<evidence type="ECO:0000256" key="7">
    <source>
        <dbReference type="ARBA" id="ARBA00023180"/>
    </source>
</evidence>
<feature type="repeat" description="FG-GAP" evidence="8">
    <location>
        <begin position="367"/>
        <end position="426"/>
    </location>
</feature>
<evidence type="ECO:0000256" key="3">
    <source>
        <dbReference type="ARBA" id="ARBA00022889"/>
    </source>
</evidence>